<reference evidence="3" key="1">
    <citation type="submission" date="2020-06" db="EMBL/GenBank/DDBJ databases">
        <title>Legume-microbial interactions unlock mineral nutrients during tropical forest succession.</title>
        <authorList>
            <person name="Epihov D.Z."/>
        </authorList>
    </citation>
    <scope>NUCLEOTIDE SEQUENCE [LARGE SCALE GENOMIC DNA]</scope>
    <source>
        <strain evidence="3">Pan2503</strain>
    </source>
</reference>
<dbReference type="PANTHER" id="PTHR11851">
    <property type="entry name" value="METALLOPROTEASE"/>
    <property type="match status" value="1"/>
</dbReference>
<dbReference type="InterPro" id="IPR011765">
    <property type="entry name" value="Pept_M16_N"/>
</dbReference>
<name>A0A7V8SZP0_9BACT</name>
<dbReference type="AlphaFoldDB" id="A0A7V8SZP0"/>
<dbReference type="Gene3D" id="3.30.830.10">
    <property type="entry name" value="Metalloenzyme, LuxS/M16 peptidase-like"/>
    <property type="match status" value="2"/>
</dbReference>
<dbReference type="GO" id="GO:0046872">
    <property type="term" value="F:metal ion binding"/>
    <property type="evidence" value="ECO:0007669"/>
    <property type="project" value="InterPro"/>
</dbReference>
<dbReference type="InterPro" id="IPR007863">
    <property type="entry name" value="Peptidase_M16_C"/>
</dbReference>
<dbReference type="PANTHER" id="PTHR11851:SF224">
    <property type="entry name" value="PROCESSING PROTEASE"/>
    <property type="match status" value="1"/>
</dbReference>
<protein>
    <submittedName>
        <fullName evidence="3">Insulinase family protein</fullName>
    </submittedName>
</protein>
<evidence type="ECO:0000259" key="2">
    <source>
        <dbReference type="Pfam" id="PF05193"/>
    </source>
</evidence>
<dbReference type="Pfam" id="PF00675">
    <property type="entry name" value="Peptidase_M16"/>
    <property type="match status" value="1"/>
</dbReference>
<evidence type="ECO:0000313" key="4">
    <source>
        <dbReference type="Proteomes" id="UP000567293"/>
    </source>
</evidence>
<comment type="caution">
    <text evidence="3">The sequence shown here is derived from an EMBL/GenBank/DDBJ whole genome shotgun (WGS) entry which is preliminary data.</text>
</comment>
<dbReference type="Proteomes" id="UP000567293">
    <property type="component" value="Unassembled WGS sequence"/>
</dbReference>
<feature type="domain" description="Peptidase M16 N-terminal" evidence="1">
    <location>
        <begin position="40"/>
        <end position="176"/>
    </location>
</feature>
<gene>
    <name evidence="3" type="ORF">HRJ53_24640</name>
</gene>
<dbReference type="EMBL" id="JACDQQ010002383">
    <property type="protein sequence ID" value="MBA0088186.1"/>
    <property type="molecule type" value="Genomic_DNA"/>
</dbReference>
<keyword evidence="4" id="KW-1185">Reference proteome</keyword>
<dbReference type="SUPFAM" id="SSF63411">
    <property type="entry name" value="LuxS/MPP-like metallohydrolase"/>
    <property type="match status" value="2"/>
</dbReference>
<dbReference type="InterPro" id="IPR050361">
    <property type="entry name" value="MPP/UQCRC_Complex"/>
</dbReference>
<proteinExistence type="predicted"/>
<feature type="domain" description="Peptidase M16 C-terminal" evidence="2">
    <location>
        <begin position="191"/>
        <end position="365"/>
    </location>
</feature>
<dbReference type="InterPro" id="IPR011249">
    <property type="entry name" value="Metalloenz_LuxS/M16"/>
</dbReference>
<dbReference type="Pfam" id="PF05193">
    <property type="entry name" value="Peptidase_M16_C"/>
    <property type="match status" value="1"/>
</dbReference>
<organism evidence="3 4">
    <name type="scientific">Candidatus Acidiferrum panamense</name>
    <dbReference type="NCBI Taxonomy" id="2741543"/>
    <lineage>
        <taxon>Bacteria</taxon>
        <taxon>Pseudomonadati</taxon>
        <taxon>Acidobacteriota</taxon>
        <taxon>Terriglobia</taxon>
        <taxon>Candidatus Acidiferrales</taxon>
        <taxon>Candidatus Acidiferrum</taxon>
    </lineage>
</organism>
<evidence type="ECO:0000313" key="3">
    <source>
        <dbReference type="EMBL" id="MBA0088186.1"/>
    </source>
</evidence>
<evidence type="ECO:0000259" key="1">
    <source>
        <dbReference type="Pfam" id="PF00675"/>
    </source>
</evidence>
<feature type="non-terminal residue" evidence="3">
    <location>
        <position position="372"/>
    </location>
</feature>
<sequence>MGSRPAEVAVGVPALAPERQVTWPKRTGTRLANGLEVILAESHTIPRFHGELLFRSGNAAVADRSIGLAEMTATVLRSGTQKRASRTIEEDLRRIGADLSSHAGSDASTISFSGLSEFAEPLLGLVQELAREASFPEEEFERERRQKLEEVKLQRTQPSFLASERLRKVLFGAHPYARVAPSEAQVAAYRLDDLHTVYRELYTPENALLLLVGDFETQEMQKTIETVFYAWSGKKPEPKTFPAPANPRGRRVYLVHMPGAVQTQILAGCHAITRRHPDWIKLGVTNCLYGGAFNSRLVMNIREDKGYTYSPRSGVTPLRQHGFFSVSAAVRNDVVAASLTEIFYELNKLRSLPVPAAELADAQNYLSGVFSL</sequence>
<accession>A0A7V8SZP0</accession>